<organism evidence="2 3">
    <name type="scientific">Euplotes crassus</name>
    <dbReference type="NCBI Taxonomy" id="5936"/>
    <lineage>
        <taxon>Eukaryota</taxon>
        <taxon>Sar</taxon>
        <taxon>Alveolata</taxon>
        <taxon>Ciliophora</taxon>
        <taxon>Intramacronucleata</taxon>
        <taxon>Spirotrichea</taxon>
        <taxon>Hypotrichia</taxon>
        <taxon>Euplotida</taxon>
        <taxon>Euplotidae</taxon>
        <taxon>Moneuplotes</taxon>
    </lineage>
</organism>
<gene>
    <name evidence="2" type="ORF">ECRASSUSDP1_LOCUS27646</name>
</gene>
<dbReference type="EMBL" id="CAMPGE010028524">
    <property type="protein sequence ID" value="CAI2386046.1"/>
    <property type="molecule type" value="Genomic_DNA"/>
</dbReference>
<reference evidence="2" key="1">
    <citation type="submission" date="2023-07" db="EMBL/GenBank/DDBJ databases">
        <authorList>
            <consortium name="AG Swart"/>
            <person name="Singh M."/>
            <person name="Singh A."/>
            <person name="Seah K."/>
            <person name="Emmerich C."/>
        </authorList>
    </citation>
    <scope>NUCLEOTIDE SEQUENCE</scope>
    <source>
        <strain evidence="2">DP1</strain>
    </source>
</reference>
<dbReference type="AlphaFoldDB" id="A0AAD2DB53"/>
<feature type="region of interest" description="Disordered" evidence="1">
    <location>
        <begin position="49"/>
        <end position="74"/>
    </location>
</feature>
<proteinExistence type="predicted"/>
<dbReference type="Proteomes" id="UP001295684">
    <property type="component" value="Unassembled WGS sequence"/>
</dbReference>
<accession>A0AAD2DB53</accession>
<name>A0AAD2DB53_EUPCR</name>
<evidence type="ECO:0000313" key="2">
    <source>
        <dbReference type="EMBL" id="CAI2386046.1"/>
    </source>
</evidence>
<sequence length="74" mass="8725">MSSSRILRIVYSNRIYFLTHILCKAICSFDSKKDITNCHMTGKRKTCSHVRNNHKDHQNNRSSIFRADGRRVKE</sequence>
<comment type="caution">
    <text evidence="2">The sequence shown here is derived from an EMBL/GenBank/DDBJ whole genome shotgun (WGS) entry which is preliminary data.</text>
</comment>
<protein>
    <submittedName>
        <fullName evidence="2">Uncharacterized protein</fullName>
    </submittedName>
</protein>
<evidence type="ECO:0000313" key="3">
    <source>
        <dbReference type="Proteomes" id="UP001295684"/>
    </source>
</evidence>
<evidence type="ECO:0000256" key="1">
    <source>
        <dbReference type="SAM" id="MobiDB-lite"/>
    </source>
</evidence>
<keyword evidence="3" id="KW-1185">Reference proteome</keyword>